<organism evidence="3 4">
    <name type="scientific">Agromyces neolithicus</name>
    <dbReference type="NCBI Taxonomy" id="269420"/>
    <lineage>
        <taxon>Bacteria</taxon>
        <taxon>Bacillati</taxon>
        <taxon>Actinomycetota</taxon>
        <taxon>Actinomycetes</taxon>
        <taxon>Micrococcales</taxon>
        <taxon>Microbacteriaceae</taxon>
        <taxon>Agromyces</taxon>
    </lineage>
</organism>
<evidence type="ECO:0000313" key="4">
    <source>
        <dbReference type="Proteomes" id="UP001500002"/>
    </source>
</evidence>
<dbReference type="Pfam" id="PF08240">
    <property type="entry name" value="ADH_N"/>
    <property type="match status" value="1"/>
</dbReference>
<evidence type="ECO:0000313" key="3">
    <source>
        <dbReference type="EMBL" id="GAA1814121.1"/>
    </source>
</evidence>
<dbReference type="Proteomes" id="UP001500002">
    <property type="component" value="Unassembled WGS sequence"/>
</dbReference>
<dbReference type="PANTHER" id="PTHR44154:SF1">
    <property type="entry name" value="QUINONE OXIDOREDUCTASE"/>
    <property type="match status" value="1"/>
</dbReference>
<feature type="domain" description="Enoyl reductase (ER)" evidence="2">
    <location>
        <begin position="11"/>
        <end position="312"/>
    </location>
</feature>
<dbReference type="Pfam" id="PF13602">
    <property type="entry name" value="ADH_zinc_N_2"/>
    <property type="match status" value="1"/>
</dbReference>
<evidence type="ECO:0000256" key="1">
    <source>
        <dbReference type="ARBA" id="ARBA00022857"/>
    </source>
</evidence>
<proteinExistence type="predicted"/>
<dbReference type="Gene3D" id="3.90.180.10">
    <property type="entry name" value="Medium-chain alcohol dehydrogenases, catalytic domain"/>
    <property type="match status" value="1"/>
</dbReference>
<protein>
    <submittedName>
        <fullName evidence="3">NADP-dependent oxidoreductase</fullName>
    </submittedName>
</protein>
<dbReference type="Gene3D" id="3.40.50.720">
    <property type="entry name" value="NAD(P)-binding Rossmann-like Domain"/>
    <property type="match status" value="1"/>
</dbReference>
<accession>A0ABN2M8X7</accession>
<dbReference type="InterPro" id="IPR020843">
    <property type="entry name" value="ER"/>
</dbReference>
<dbReference type="PANTHER" id="PTHR44154">
    <property type="entry name" value="QUINONE OXIDOREDUCTASE"/>
    <property type="match status" value="1"/>
</dbReference>
<dbReference type="CDD" id="cd05289">
    <property type="entry name" value="MDR_like_2"/>
    <property type="match status" value="1"/>
</dbReference>
<comment type="caution">
    <text evidence="3">The sequence shown here is derived from an EMBL/GenBank/DDBJ whole genome shotgun (WGS) entry which is preliminary data.</text>
</comment>
<dbReference type="SUPFAM" id="SSF50129">
    <property type="entry name" value="GroES-like"/>
    <property type="match status" value="1"/>
</dbReference>
<dbReference type="RefSeq" id="WP_344296536.1">
    <property type="nucleotide sequence ID" value="NZ_BAAANJ010000009.1"/>
</dbReference>
<dbReference type="EMBL" id="BAAANJ010000009">
    <property type="protein sequence ID" value="GAA1814121.1"/>
    <property type="molecule type" value="Genomic_DNA"/>
</dbReference>
<name>A0ABN2M8X7_9MICO</name>
<dbReference type="InterPro" id="IPR011032">
    <property type="entry name" value="GroES-like_sf"/>
</dbReference>
<reference evidence="3 4" key="1">
    <citation type="journal article" date="2019" name="Int. J. Syst. Evol. Microbiol.">
        <title>The Global Catalogue of Microorganisms (GCM) 10K type strain sequencing project: providing services to taxonomists for standard genome sequencing and annotation.</title>
        <authorList>
            <consortium name="The Broad Institute Genomics Platform"/>
            <consortium name="The Broad Institute Genome Sequencing Center for Infectious Disease"/>
            <person name="Wu L."/>
            <person name="Ma J."/>
        </authorList>
    </citation>
    <scope>NUCLEOTIDE SEQUENCE [LARGE SCALE GENOMIC DNA]</scope>
    <source>
        <strain evidence="3 4">JCM 14322</strain>
    </source>
</reference>
<dbReference type="SUPFAM" id="SSF51735">
    <property type="entry name" value="NAD(P)-binding Rossmann-fold domains"/>
    <property type="match status" value="1"/>
</dbReference>
<keyword evidence="1" id="KW-0521">NADP</keyword>
<dbReference type="InterPro" id="IPR013154">
    <property type="entry name" value="ADH-like_N"/>
</dbReference>
<dbReference type="InterPro" id="IPR036291">
    <property type="entry name" value="NAD(P)-bd_dom_sf"/>
</dbReference>
<gene>
    <name evidence="3" type="ORF">GCM10009749_24420</name>
</gene>
<keyword evidence="4" id="KW-1185">Reference proteome</keyword>
<dbReference type="SMART" id="SM00829">
    <property type="entry name" value="PKS_ER"/>
    <property type="match status" value="1"/>
</dbReference>
<sequence>MPYAIEYDAIGGPEVLEYREIERETPGEGQVLVEVRAIGVNPIDWKIRSGRRASRPITAPRRIGTDAAGVVIAVGEGVDDWAVGDEVIVSGATGAYATEVLAPAAKLARKPHALGWETAAALPIPVATAHQVLTSLGVHEGDTLLLHAGSGAVGQAAIQLARRLGATVIATASEPNHARVRELGAIPVTYGPGLIDRVRAVAPAGVDVALDAAGTDEAIEVSKQLVADPDRIGTIVLGARAAELGIHAWSGGNPIPLTPEEQQLRIDAVPLAAELAANGEFDVEIAARYPLAEAADAHRQSESGALRGKIILVP</sequence>
<dbReference type="InterPro" id="IPR051603">
    <property type="entry name" value="Zinc-ADH_QOR/CCCR"/>
</dbReference>
<evidence type="ECO:0000259" key="2">
    <source>
        <dbReference type="SMART" id="SM00829"/>
    </source>
</evidence>